<feature type="region of interest" description="Disordered" evidence="1">
    <location>
        <begin position="1541"/>
        <end position="1571"/>
    </location>
</feature>
<dbReference type="WBParaSite" id="sdigi.contig19.g1673.t1">
    <property type="protein sequence ID" value="sdigi.contig19.g1673.t1"/>
    <property type="gene ID" value="sdigi.contig19.g1673"/>
</dbReference>
<feature type="region of interest" description="Disordered" evidence="1">
    <location>
        <begin position="1716"/>
        <end position="1798"/>
    </location>
</feature>
<feature type="compositionally biased region" description="Low complexity" evidence="1">
    <location>
        <begin position="1730"/>
        <end position="1741"/>
    </location>
</feature>
<protein>
    <submittedName>
        <fullName evidence="3">Uncharacterized protein</fullName>
    </submittedName>
</protein>
<feature type="compositionally biased region" description="Basic and acidic residues" evidence="1">
    <location>
        <begin position="1547"/>
        <end position="1565"/>
    </location>
</feature>
<name>A0A915PQ79_9BILA</name>
<evidence type="ECO:0000256" key="1">
    <source>
        <dbReference type="SAM" id="MobiDB-lite"/>
    </source>
</evidence>
<evidence type="ECO:0000313" key="3">
    <source>
        <dbReference type="WBParaSite" id="sdigi.contig19.g1673.t1"/>
    </source>
</evidence>
<organism evidence="2 3">
    <name type="scientific">Setaria digitata</name>
    <dbReference type="NCBI Taxonomy" id="48799"/>
    <lineage>
        <taxon>Eukaryota</taxon>
        <taxon>Metazoa</taxon>
        <taxon>Ecdysozoa</taxon>
        <taxon>Nematoda</taxon>
        <taxon>Chromadorea</taxon>
        <taxon>Rhabditida</taxon>
        <taxon>Spirurina</taxon>
        <taxon>Spiruromorpha</taxon>
        <taxon>Filarioidea</taxon>
        <taxon>Setariidae</taxon>
        <taxon>Setaria</taxon>
    </lineage>
</organism>
<feature type="region of interest" description="Disordered" evidence="1">
    <location>
        <begin position="1964"/>
        <end position="1991"/>
    </location>
</feature>
<feature type="region of interest" description="Disordered" evidence="1">
    <location>
        <begin position="2368"/>
        <end position="2407"/>
    </location>
</feature>
<reference evidence="3" key="1">
    <citation type="submission" date="2022-11" db="UniProtKB">
        <authorList>
            <consortium name="WormBaseParasite"/>
        </authorList>
    </citation>
    <scope>IDENTIFICATION</scope>
</reference>
<feature type="region of interest" description="Disordered" evidence="1">
    <location>
        <begin position="2034"/>
        <end position="2067"/>
    </location>
</feature>
<keyword evidence="2" id="KW-1185">Reference proteome</keyword>
<feature type="compositionally biased region" description="Low complexity" evidence="1">
    <location>
        <begin position="2391"/>
        <end position="2407"/>
    </location>
</feature>
<accession>A0A915PQ79</accession>
<proteinExistence type="predicted"/>
<feature type="compositionally biased region" description="Acidic residues" evidence="1">
    <location>
        <begin position="2044"/>
        <end position="2057"/>
    </location>
</feature>
<sequence>MTELEEDLEGTGAPLFEDIMSERDVLEEYGVSVSGTMLSEDEIPSPSKMSYEFPVGRDQFMKRCVGTRVIDSKECDYRFDPLLVGFELNTRAVAENTIESPVVNILETSKVFGSGSGIVSECCHDTDMHTTTEKFSFKNGLVEGEWEAPDVQDVNETIIPLNRNDRVVRNKHAKILSEDDFHAKPDEEALVDEMSILKHDALVEEYNAFEEDVVSLPKVTSFTEGEDGISNIYKTVFSEPDVSISRTLAQQFLAEKDPMTTGTEHFRDGVSEYHVSEKFSVSRTKELVTEDNRECQEQKSKYFDKDLPVVVELFRIGDLEETEARQNEKISSGGDVKCYNVMMTKKLHIENECVGSKAEGPTVSFEADHEGVILARTMEVETETLKQVSPAGAQTEKQFKFAVYQRKELEISVDKTSTAKLEECQDQLYMVEDLVGSRMQTVKNISPPDYGVSLLKELDSDVSALRDLWKSEAPEVGNSGTVRKHVEEEAVVKEHGTTQRCRVVDGELSIELSSTEEKKEDIAFLKDAVISCKVPFAGMAVGYPACGTGDIVGTEVEQWRSDLQGTDKSNLEMKRSPTKGESIQESKEEIVQLMKESLSEIKDMGELPELQRSISRELIETERVESWIPSRLHSTAISEQSKPFALKENEFEGEKEMETFRNLSTYLDETYEHKINTAETEKDRKIDGAGFKNKLNAEEGQRFIKVEDDKFPDLSLFGTKFLKFPKEPEMIPGRVVLEAATVSPDTTAICDYARKSDGGDILTEQLPGLDYPQLKSSAVSEQLGEGVMMQKIAAMKGTKTEQKDGGETTTLLTVDMSDLHSKDLIKVNEAQLNMRVAEQHDNTPFPAINSSSQIDPVATFIPEDVQQMDVEKLHVVSEGIYTNRLSVGKSRLGGKQTGTFCKEDLQREIPEDRVAYPVVSLMEEVEERKRVAERIKLLEGERINVDETLSEKGTSYEINLGTTNPLFTDSELCINKRAHPFPVEVEYSCESTTDSMWIPEEEECYHVTTELEKLESCLEHKMTYMSICENNTEVPEERTTGNLLKPDKEPEVQLIGSVSENHSKPMISEKFETHKQTKEWTKEIRETVFKQVTEPEDQFTTGVSEVDNEGGTELFATLRSESVSDEEEREYEMKSSQITRDKNISVELLTPQEWSECQKKSIEEAFITKKQISELEESVDAISFNRDRKESVKATASMESFLELTEEQTVQNHGEPRICGSDSITVPQKSFDVSLSKKLNTEPHPVIPFESKFEGDVHGSCDELSMEEHKNTERKNTTSEVINSKGDAAAIMETLTVLGYTEVSQMVNEQKSFPMNVSFGTSEESVEEGKLSNDYDYEEGLKRNVEVSTISVTEAFEEPNNPIICDGVSNVVCRQMEDSEGEETVTRKQLDIAEIRTEKSVILSNSLHKHIYKEKEPYLIKRKECREFLLSGGEETEDGSSSSISSVSPTYVKDMRAESLTEVEQRSESLEITAVVSEAESVAEENITNKFGHSEGECQEAKEDVWETESVRDGNNFEVERTVEPTSEVFSEELLILNEASSSRQKTAKESSEMDEKAKIARGSDIETNANQQLLSRNIRKLGETANNGSSSSSSYSVDLSTGKDGDGKSSFGVGKATIGNYPSHVQHDYEVDYESDLKEKLQTLSQETKTLKLRLSERSVLTEDERSEEELNIRAIEVVGEIMKPAESLSHSESTYKTATATSKDGYETCLTSQEDTYETAPDYHSQESEYTTATSEASSRLSEVSDERRESATPIAMLSPVHSDRLFTASQDDEQEPDKQGNPVSDSKRSSPDMPDIELVSVEDEDDTEESVLLTSSSGILLAPDIDPGRPISPVPPGSNDEDEGIVVVVASSDCFRKVADQTRQGEIKVLDAIVEAPGDDMFTDEIFSPWRRELPDRTTSQQSIHEKAMNLQEECFPQYSKLSAEHQGSTVIHKFEEDEGALPSEAILCVESDSLDSLDKISLKSGNSGKKYSTSRRSSTSSRKSLHDEPLTFVERLTPELKMAWIEKDQDAESAKQSLLSPSREYPAYMSESEQVNPTEVELETVDEEPEEVDSLNGRSICSNGQGTDISIAVGKYKTVSSDNVSETSLQEFERIERDVLNKGESSLSGSEVELYIAGKLKAADGSTSSLAEFERLEQEVVAEGSPQDEVMILSDIREESEVEEMSIRDDDEEEHDSISDIKAIPVEEDPQMPTPLASPTDSIERNFEKFVPEVMETSIDSLEINLSPVQTQGDLVGENYLTEYEVIDKVYQDVHDSLEVIPQGRDSMLKERASIQELTKDKQALLSDDGTMGIYQEEEKDSLVGDMDMLRDYPTTLTTFETTQINADGSTEIISRRVLTRVTDPVISHVQFTGTENEHRLRDLEREEEFETTDVEGNVTRTTLHRSAPSSSATGASHSAHRD</sequence>
<feature type="region of interest" description="Disordered" evidence="1">
    <location>
        <begin position="1583"/>
        <end position="1607"/>
    </location>
</feature>
<evidence type="ECO:0000313" key="2">
    <source>
        <dbReference type="Proteomes" id="UP000887581"/>
    </source>
</evidence>
<feature type="compositionally biased region" description="Low complexity" evidence="1">
    <location>
        <begin position="1966"/>
        <end position="1986"/>
    </location>
</feature>
<dbReference type="Proteomes" id="UP000887581">
    <property type="component" value="Unplaced"/>
</dbReference>